<dbReference type="PANTHER" id="PTHR38042">
    <property type="entry name" value="UROPORPHYRINOGEN-III SYNTHASE, CHLOROPLASTIC"/>
    <property type="match status" value="1"/>
</dbReference>
<keyword evidence="5 9" id="KW-0627">Porphyrin biosynthesis</keyword>
<dbReference type="InterPro" id="IPR039793">
    <property type="entry name" value="UROS/Hem4"/>
</dbReference>
<evidence type="ECO:0000256" key="7">
    <source>
        <dbReference type="ARBA" id="ARBA00040167"/>
    </source>
</evidence>
<accession>A0A0A3IFC0</accession>
<evidence type="ECO:0000313" key="11">
    <source>
        <dbReference type="EMBL" id="KGR83404.1"/>
    </source>
</evidence>
<evidence type="ECO:0000313" key="12">
    <source>
        <dbReference type="Proteomes" id="UP000030437"/>
    </source>
</evidence>
<organism evidence="11 12">
    <name type="scientific">Lysinibacillus odysseyi 34hs-1 = NBRC 100172</name>
    <dbReference type="NCBI Taxonomy" id="1220589"/>
    <lineage>
        <taxon>Bacteria</taxon>
        <taxon>Bacillati</taxon>
        <taxon>Bacillota</taxon>
        <taxon>Bacilli</taxon>
        <taxon>Bacillales</taxon>
        <taxon>Bacillaceae</taxon>
        <taxon>Lysinibacillus</taxon>
    </lineage>
</organism>
<sequence length="250" mass="27685">MPTNRLRGKTIVLTGTQKTLPIKELIEENGGECIVFPLIQTTELHSPEDAGRLSELDNYDWLIFTSQNAVQVFIDKCQRAGIDIRKLACSIASVGAQTTALLEKYGLKVDFMPSTFSADVFVKEFPETVQETQRKLFIRGSLAKPTIRNGIANITEWTVYETCANHASVVPLVELLKQKQAIVIFASPSAVQVFQEKVAPIVGWQHVSAAAIGHITADALRKLGVEVYVQPATYTMRAVVEEIILLEEEQ</sequence>
<dbReference type="EC" id="4.2.1.75" evidence="3 9"/>
<dbReference type="OrthoDB" id="9815856at2"/>
<dbReference type="SUPFAM" id="SSF69618">
    <property type="entry name" value="HemD-like"/>
    <property type="match status" value="1"/>
</dbReference>
<evidence type="ECO:0000256" key="5">
    <source>
        <dbReference type="ARBA" id="ARBA00023244"/>
    </source>
</evidence>
<evidence type="ECO:0000256" key="1">
    <source>
        <dbReference type="ARBA" id="ARBA00004772"/>
    </source>
</evidence>
<evidence type="ECO:0000256" key="2">
    <source>
        <dbReference type="ARBA" id="ARBA00008133"/>
    </source>
</evidence>
<proteinExistence type="inferred from homology"/>
<dbReference type="CDD" id="cd06578">
    <property type="entry name" value="HemD"/>
    <property type="match status" value="1"/>
</dbReference>
<dbReference type="PANTHER" id="PTHR38042:SF1">
    <property type="entry name" value="UROPORPHYRINOGEN-III SYNTHASE, CHLOROPLASTIC"/>
    <property type="match status" value="1"/>
</dbReference>
<comment type="catalytic activity">
    <reaction evidence="8 9">
        <text>hydroxymethylbilane = uroporphyrinogen III + H2O</text>
        <dbReference type="Rhea" id="RHEA:18965"/>
        <dbReference type="ChEBI" id="CHEBI:15377"/>
        <dbReference type="ChEBI" id="CHEBI:57308"/>
        <dbReference type="ChEBI" id="CHEBI:57845"/>
        <dbReference type="EC" id="4.2.1.75"/>
    </reaction>
</comment>
<name>A0A0A3IFC0_9BACI</name>
<comment type="caution">
    <text evidence="11">The sequence shown here is derived from an EMBL/GenBank/DDBJ whole genome shotgun (WGS) entry which is preliminary data.</text>
</comment>
<dbReference type="GO" id="GO:0006782">
    <property type="term" value="P:protoporphyrinogen IX biosynthetic process"/>
    <property type="evidence" value="ECO:0007669"/>
    <property type="project" value="UniProtKB-UniRule"/>
</dbReference>
<dbReference type="InterPro" id="IPR036108">
    <property type="entry name" value="4pyrrol_syn_uPrphyn_synt_sf"/>
</dbReference>
<dbReference type="AlphaFoldDB" id="A0A0A3IFC0"/>
<dbReference type="InterPro" id="IPR003754">
    <property type="entry name" value="4pyrrol_synth_uPrphyn_synth"/>
</dbReference>
<comment type="pathway">
    <text evidence="1 9">Porphyrin-containing compound metabolism; protoporphyrin-IX biosynthesis; coproporphyrinogen-III from 5-aminolevulinate: step 3/4.</text>
</comment>
<evidence type="ECO:0000256" key="6">
    <source>
        <dbReference type="ARBA" id="ARBA00037589"/>
    </source>
</evidence>
<evidence type="ECO:0000256" key="9">
    <source>
        <dbReference type="RuleBase" id="RU366031"/>
    </source>
</evidence>
<reference evidence="11 12" key="1">
    <citation type="submission" date="2014-02" db="EMBL/GenBank/DDBJ databases">
        <title>Draft genome sequence of Lysinibacillus odysseyi NBRC 100172.</title>
        <authorList>
            <person name="Zhang F."/>
            <person name="Wang G."/>
            <person name="Zhang L."/>
        </authorList>
    </citation>
    <scope>NUCLEOTIDE SEQUENCE [LARGE SCALE GENOMIC DNA]</scope>
    <source>
        <strain evidence="11 12">NBRC 100172</strain>
    </source>
</reference>
<dbReference type="EMBL" id="JPVP01000058">
    <property type="protein sequence ID" value="KGR83404.1"/>
    <property type="molecule type" value="Genomic_DNA"/>
</dbReference>
<dbReference type="UniPathway" id="UPA00251">
    <property type="reaction ID" value="UER00320"/>
</dbReference>
<evidence type="ECO:0000256" key="3">
    <source>
        <dbReference type="ARBA" id="ARBA00013109"/>
    </source>
</evidence>
<evidence type="ECO:0000256" key="4">
    <source>
        <dbReference type="ARBA" id="ARBA00023239"/>
    </source>
</evidence>
<dbReference type="Proteomes" id="UP000030437">
    <property type="component" value="Unassembled WGS sequence"/>
</dbReference>
<evidence type="ECO:0000259" key="10">
    <source>
        <dbReference type="Pfam" id="PF02602"/>
    </source>
</evidence>
<dbReference type="RefSeq" id="WP_036156555.1">
    <property type="nucleotide sequence ID" value="NZ_AVCX01000003.1"/>
</dbReference>
<protein>
    <recommendedName>
        <fullName evidence="7 9">Uroporphyrinogen-III synthase</fullName>
        <ecNumber evidence="3 9">4.2.1.75</ecNumber>
    </recommendedName>
</protein>
<dbReference type="STRING" id="1220589.CD32_16365"/>
<comment type="similarity">
    <text evidence="2 9">Belongs to the uroporphyrinogen-III synthase family.</text>
</comment>
<gene>
    <name evidence="11" type="ORF">CD32_16365</name>
</gene>
<evidence type="ECO:0000256" key="8">
    <source>
        <dbReference type="ARBA" id="ARBA00048617"/>
    </source>
</evidence>
<dbReference type="Gene3D" id="3.40.50.10090">
    <property type="match status" value="2"/>
</dbReference>
<dbReference type="GO" id="GO:0006780">
    <property type="term" value="P:uroporphyrinogen III biosynthetic process"/>
    <property type="evidence" value="ECO:0007669"/>
    <property type="project" value="UniProtKB-UniRule"/>
</dbReference>
<feature type="domain" description="Tetrapyrrole biosynthesis uroporphyrinogen III synthase" evidence="10">
    <location>
        <begin position="22"/>
        <end position="240"/>
    </location>
</feature>
<keyword evidence="4 9" id="KW-0456">Lyase</keyword>
<dbReference type="GO" id="GO:0004852">
    <property type="term" value="F:uroporphyrinogen-III synthase activity"/>
    <property type="evidence" value="ECO:0007669"/>
    <property type="project" value="UniProtKB-UniRule"/>
</dbReference>
<dbReference type="Pfam" id="PF02602">
    <property type="entry name" value="HEM4"/>
    <property type="match status" value="1"/>
</dbReference>
<comment type="function">
    <text evidence="6 9">Catalyzes cyclization of the linear tetrapyrrole, hydroxymethylbilane, to the macrocyclic uroporphyrinogen III.</text>
</comment>
<keyword evidence="12" id="KW-1185">Reference proteome</keyword>
<dbReference type="eggNOG" id="COG1587">
    <property type="taxonomic scope" value="Bacteria"/>
</dbReference>